<evidence type="ECO:0000313" key="2">
    <source>
        <dbReference type="EMBL" id="CCC52186.1"/>
    </source>
</evidence>
<reference evidence="2" key="1">
    <citation type="journal article" date="2012" name="Proc. Natl. Acad. Sci. U.S.A.">
        <title>Antigenic diversity is generated by distinct evolutionary mechanisms in African trypanosome species.</title>
        <authorList>
            <person name="Jackson A.P."/>
            <person name="Berry A."/>
            <person name="Aslett M."/>
            <person name="Allison H.C."/>
            <person name="Burton P."/>
            <person name="Vavrova-Anderson J."/>
            <person name="Brown R."/>
            <person name="Browne H."/>
            <person name="Corton N."/>
            <person name="Hauser H."/>
            <person name="Gamble J."/>
            <person name="Gilderthorp R."/>
            <person name="Marcello L."/>
            <person name="McQuillan J."/>
            <person name="Otto T.D."/>
            <person name="Quail M.A."/>
            <person name="Sanders M.J."/>
            <person name="van Tonder A."/>
            <person name="Ginger M.L."/>
            <person name="Field M.C."/>
            <person name="Barry J.D."/>
            <person name="Hertz-Fowler C."/>
            <person name="Berriman M."/>
        </authorList>
    </citation>
    <scope>NUCLEOTIDE SEQUENCE</scope>
    <source>
        <strain evidence="2">Y486</strain>
    </source>
</reference>
<accession>G0U424</accession>
<keyword evidence="1" id="KW-1133">Transmembrane helix</keyword>
<keyword evidence="1" id="KW-0812">Transmembrane</keyword>
<name>G0U424_TRYVY</name>
<feature type="transmembrane region" description="Helical" evidence="1">
    <location>
        <begin position="7"/>
        <end position="26"/>
    </location>
</feature>
<protein>
    <submittedName>
        <fullName evidence="2">Uncharacterized protein</fullName>
    </submittedName>
</protein>
<proteinExistence type="predicted"/>
<organism evidence="2">
    <name type="scientific">Trypanosoma vivax (strain Y486)</name>
    <dbReference type="NCBI Taxonomy" id="1055687"/>
    <lineage>
        <taxon>Eukaryota</taxon>
        <taxon>Discoba</taxon>
        <taxon>Euglenozoa</taxon>
        <taxon>Kinetoplastea</taxon>
        <taxon>Metakinetoplastina</taxon>
        <taxon>Trypanosomatida</taxon>
        <taxon>Trypanosomatidae</taxon>
        <taxon>Trypanosoma</taxon>
        <taxon>Duttonella</taxon>
    </lineage>
</organism>
<dbReference type="EMBL" id="HE573026">
    <property type="protein sequence ID" value="CCC52186.1"/>
    <property type="molecule type" value="Genomic_DNA"/>
</dbReference>
<sequence length="168" mass="18725">MTARGQANECVCVCVCVCVVIVINVYQLTLFSLSLPAAQIVSGDETGGGRVEATGVAIAISPSLFHNCFLCLDACFFDYSYSFYLEIKNTKPWGKKRQKNKKANRTKYEKGREVCFCVRFLLPFFFLISRRIAFYSADGLVVVAAAAAMLRAWERWILDLIDCGKCSA</sequence>
<dbReference type="AlphaFoldDB" id="G0U424"/>
<keyword evidence="1" id="KW-0472">Membrane</keyword>
<gene>
    <name evidence="2" type="ORF">TVY486_1012290</name>
</gene>
<evidence type="ECO:0000256" key="1">
    <source>
        <dbReference type="SAM" id="Phobius"/>
    </source>
</evidence>
<dbReference type="VEuPathDB" id="TriTrypDB:TvY486_1012290"/>